<dbReference type="AlphaFoldDB" id="A0A0F9B672"/>
<sequence length="155" mass="18321">TSDFSITRKIKHPLIRKNIIKPSIHLYQPILGKSEDKRFQSGFVGDYSSFDAYLAKHTLPPYPSGKGILYFQHLDRVEPIYDINQSIEFENCTGIHSKPMYRIVQQIYEFQNFLYKQEKFLAENRELELNHAKRTKLLLKWNNNVIAHYSGMRNV</sequence>
<feature type="non-terminal residue" evidence="1">
    <location>
        <position position="1"/>
    </location>
</feature>
<reference evidence="1" key="1">
    <citation type="journal article" date="2015" name="Nature">
        <title>Complex archaea that bridge the gap between prokaryotes and eukaryotes.</title>
        <authorList>
            <person name="Spang A."/>
            <person name="Saw J.H."/>
            <person name="Jorgensen S.L."/>
            <person name="Zaremba-Niedzwiedzka K."/>
            <person name="Martijn J."/>
            <person name="Lind A.E."/>
            <person name="van Eijk R."/>
            <person name="Schleper C."/>
            <person name="Guy L."/>
            <person name="Ettema T.J."/>
        </authorList>
    </citation>
    <scope>NUCLEOTIDE SEQUENCE</scope>
</reference>
<dbReference type="EMBL" id="LAZR01042549">
    <property type="protein sequence ID" value="KKL09272.1"/>
    <property type="molecule type" value="Genomic_DNA"/>
</dbReference>
<comment type="caution">
    <text evidence="1">The sequence shown here is derived from an EMBL/GenBank/DDBJ whole genome shotgun (WGS) entry which is preliminary data.</text>
</comment>
<organism evidence="1">
    <name type="scientific">marine sediment metagenome</name>
    <dbReference type="NCBI Taxonomy" id="412755"/>
    <lineage>
        <taxon>unclassified sequences</taxon>
        <taxon>metagenomes</taxon>
        <taxon>ecological metagenomes</taxon>
    </lineage>
</organism>
<accession>A0A0F9B672</accession>
<proteinExistence type="predicted"/>
<name>A0A0F9B672_9ZZZZ</name>
<gene>
    <name evidence="1" type="ORF">LCGC14_2567490</name>
</gene>
<protein>
    <submittedName>
        <fullName evidence="1">Uncharacterized protein</fullName>
    </submittedName>
</protein>
<evidence type="ECO:0000313" key="1">
    <source>
        <dbReference type="EMBL" id="KKL09272.1"/>
    </source>
</evidence>